<comment type="caution">
    <text evidence="1">The sequence shown here is derived from an EMBL/GenBank/DDBJ whole genome shotgun (WGS) entry which is preliminary data.</text>
</comment>
<evidence type="ECO:0008006" key="3">
    <source>
        <dbReference type="Google" id="ProtNLM"/>
    </source>
</evidence>
<dbReference type="AlphaFoldDB" id="A0ABD5YPI4"/>
<sequence>MWGMRLGRAEHVTCIACGLTIVRSDAREYDKEGDRWSRSGKEFEYLCKACYRELNHQPRDELEALLIDIEQPIRMTQEEFVHRYNKRVKERYGPVE</sequence>
<dbReference type="RefSeq" id="WP_248908724.1">
    <property type="nucleotide sequence ID" value="NZ_CP109979.1"/>
</dbReference>
<accession>A0ABD5YPI4</accession>
<protein>
    <recommendedName>
        <fullName evidence="3">Small CPxCG-related zinc finger protein</fullName>
    </recommendedName>
</protein>
<keyword evidence="2" id="KW-1185">Reference proteome</keyword>
<evidence type="ECO:0000313" key="1">
    <source>
        <dbReference type="EMBL" id="MFC7191166.1"/>
    </source>
</evidence>
<reference evidence="1 2" key="1">
    <citation type="journal article" date="2019" name="Int. J. Syst. Evol. Microbiol.">
        <title>The Global Catalogue of Microorganisms (GCM) 10K type strain sequencing project: providing services to taxonomists for standard genome sequencing and annotation.</title>
        <authorList>
            <consortium name="The Broad Institute Genomics Platform"/>
            <consortium name="The Broad Institute Genome Sequencing Center for Infectious Disease"/>
            <person name="Wu L."/>
            <person name="Ma J."/>
        </authorList>
    </citation>
    <scope>NUCLEOTIDE SEQUENCE [LARGE SCALE GENOMIC DNA]</scope>
    <source>
        <strain evidence="1 2">RDMS1</strain>
    </source>
</reference>
<dbReference type="GeneID" id="76200867"/>
<name>A0ABD5YPI4_9EURY</name>
<proteinExistence type="predicted"/>
<gene>
    <name evidence="1" type="ORF">ACFQL7_15985</name>
</gene>
<dbReference type="InterPro" id="IPR055984">
    <property type="entry name" value="DUF7562"/>
</dbReference>
<dbReference type="Pfam" id="PF24443">
    <property type="entry name" value="DUF7562"/>
    <property type="match status" value="1"/>
</dbReference>
<dbReference type="Proteomes" id="UP001596417">
    <property type="component" value="Unassembled WGS sequence"/>
</dbReference>
<organism evidence="1 2">
    <name type="scientific">Halocatena marina</name>
    <dbReference type="NCBI Taxonomy" id="2934937"/>
    <lineage>
        <taxon>Archaea</taxon>
        <taxon>Methanobacteriati</taxon>
        <taxon>Methanobacteriota</taxon>
        <taxon>Stenosarchaea group</taxon>
        <taxon>Halobacteria</taxon>
        <taxon>Halobacteriales</taxon>
        <taxon>Natronomonadaceae</taxon>
        <taxon>Halocatena</taxon>
    </lineage>
</organism>
<evidence type="ECO:0000313" key="2">
    <source>
        <dbReference type="Proteomes" id="UP001596417"/>
    </source>
</evidence>
<dbReference type="EMBL" id="JBHTAX010000001">
    <property type="protein sequence ID" value="MFC7191166.1"/>
    <property type="molecule type" value="Genomic_DNA"/>
</dbReference>